<feature type="region of interest" description="Disordered" evidence="1">
    <location>
        <begin position="173"/>
        <end position="265"/>
    </location>
</feature>
<accession>A0A9Q0AWF2</accession>
<proteinExistence type="predicted"/>
<feature type="compositionally biased region" description="Low complexity" evidence="1">
    <location>
        <begin position="319"/>
        <end position="330"/>
    </location>
</feature>
<keyword evidence="3" id="KW-1185">Reference proteome</keyword>
<feature type="compositionally biased region" description="Low complexity" evidence="1">
    <location>
        <begin position="37"/>
        <end position="53"/>
    </location>
</feature>
<dbReference type="OrthoDB" id="5407781at2759"/>
<feature type="compositionally biased region" description="Low complexity" evidence="1">
    <location>
        <begin position="60"/>
        <end position="72"/>
    </location>
</feature>
<dbReference type="PANTHER" id="PTHR39610:SF2">
    <property type="entry name" value="BZIP DOMAIN-CONTAINING PROTEIN"/>
    <property type="match status" value="1"/>
</dbReference>
<feature type="region of interest" description="Disordered" evidence="1">
    <location>
        <begin position="296"/>
        <end position="342"/>
    </location>
</feature>
<sequence>MSPDLNSLPPSSPTILSRTMNTSSHNGDGGAAMGTESPPSASRSQSISLQAAATMNAGLQRRSSSASRQQHSPAGRRRSTVLYNLQHNDPSVPSAGEMQEGSGAISGTGASFDHRTGSPHSISRSPLLTGGDPHHNRTPSLGELHQELEAEQEAQVNRLLQMIRRQQVELQQLQSQQGQSQSTVAAEDPTPSSERPSSVVIPSGGLPHQTSSVSTPRSPVISHARGSFDANRDFRPSRTPSSHALSPRMRSGSISGEPGEPFALGGRDETAFYQAETQSLVRENQMLRHRIRELERQLSEAHASSSVTREPAHPSHLLQSQSVSEEGGSENIAPGTEAPKAD</sequence>
<organism evidence="2 3">
    <name type="scientific">Neoarthrinium moseri</name>
    <dbReference type="NCBI Taxonomy" id="1658444"/>
    <lineage>
        <taxon>Eukaryota</taxon>
        <taxon>Fungi</taxon>
        <taxon>Dikarya</taxon>
        <taxon>Ascomycota</taxon>
        <taxon>Pezizomycotina</taxon>
        <taxon>Sordariomycetes</taxon>
        <taxon>Xylariomycetidae</taxon>
        <taxon>Amphisphaeriales</taxon>
        <taxon>Apiosporaceae</taxon>
        <taxon>Neoarthrinium</taxon>
    </lineage>
</organism>
<dbReference type="AlphaFoldDB" id="A0A9Q0AWF2"/>
<protein>
    <submittedName>
        <fullName evidence="2">Uncharacterized protein</fullName>
    </submittedName>
</protein>
<feature type="region of interest" description="Disordered" evidence="1">
    <location>
        <begin position="1"/>
        <end position="140"/>
    </location>
</feature>
<feature type="compositionally biased region" description="Low complexity" evidence="1">
    <location>
        <begin position="173"/>
        <end position="182"/>
    </location>
</feature>
<evidence type="ECO:0000256" key="1">
    <source>
        <dbReference type="SAM" id="MobiDB-lite"/>
    </source>
</evidence>
<comment type="caution">
    <text evidence="2">The sequence shown here is derived from an EMBL/GenBank/DDBJ whole genome shotgun (WGS) entry which is preliminary data.</text>
</comment>
<evidence type="ECO:0000313" key="2">
    <source>
        <dbReference type="EMBL" id="KAI1881175.1"/>
    </source>
</evidence>
<gene>
    <name evidence="2" type="ORF">JX265_000001</name>
</gene>
<dbReference type="PANTHER" id="PTHR39610">
    <property type="entry name" value="BZIP DOMAIN-CONTAINING PROTEIN-RELATED"/>
    <property type="match status" value="1"/>
</dbReference>
<dbReference type="Proteomes" id="UP000829685">
    <property type="component" value="Unassembled WGS sequence"/>
</dbReference>
<name>A0A9Q0AWF2_9PEZI</name>
<feature type="compositionally biased region" description="Polar residues" evidence="1">
    <location>
        <begin position="14"/>
        <end position="26"/>
    </location>
</feature>
<feature type="compositionally biased region" description="Polar residues" evidence="1">
    <location>
        <begin position="208"/>
        <end position="217"/>
    </location>
</feature>
<reference evidence="2" key="1">
    <citation type="submission" date="2021-03" db="EMBL/GenBank/DDBJ databases">
        <title>Revisited historic fungal species revealed as producer of novel bioactive compounds through whole genome sequencing and comparative genomics.</title>
        <authorList>
            <person name="Vignolle G.A."/>
            <person name="Hochenegger N."/>
            <person name="Mach R.L."/>
            <person name="Mach-Aigner A.R."/>
            <person name="Javad Rahimi M."/>
            <person name="Salim K.A."/>
            <person name="Chan C.M."/>
            <person name="Lim L.B.L."/>
            <person name="Cai F."/>
            <person name="Druzhinina I.S."/>
            <person name="U'Ren J.M."/>
            <person name="Derntl C."/>
        </authorList>
    </citation>
    <scope>NUCLEOTIDE SEQUENCE</scope>
    <source>
        <strain evidence="2">TUCIM 5799</strain>
    </source>
</reference>
<feature type="compositionally biased region" description="Polar residues" evidence="1">
    <location>
        <begin position="81"/>
        <end position="91"/>
    </location>
</feature>
<evidence type="ECO:0000313" key="3">
    <source>
        <dbReference type="Proteomes" id="UP000829685"/>
    </source>
</evidence>
<dbReference type="EMBL" id="JAFIMR010000001">
    <property type="protein sequence ID" value="KAI1881175.1"/>
    <property type="molecule type" value="Genomic_DNA"/>
</dbReference>